<feature type="transmembrane region" description="Helical" evidence="1">
    <location>
        <begin position="141"/>
        <end position="162"/>
    </location>
</feature>
<reference evidence="2" key="1">
    <citation type="submission" date="2021-01" db="EMBL/GenBank/DDBJ databases">
        <authorList>
            <person name="Li R."/>
            <person name="Bekaert M."/>
        </authorList>
    </citation>
    <scope>NUCLEOTIDE SEQUENCE</scope>
    <source>
        <strain evidence="2">Farmed</strain>
    </source>
</reference>
<keyword evidence="3" id="KW-1185">Reference proteome</keyword>
<feature type="transmembrane region" description="Helical" evidence="1">
    <location>
        <begin position="82"/>
        <end position="108"/>
    </location>
</feature>
<evidence type="ECO:0000256" key="1">
    <source>
        <dbReference type="SAM" id="Phobius"/>
    </source>
</evidence>
<feature type="transmembrane region" description="Helical" evidence="1">
    <location>
        <begin position="215"/>
        <end position="234"/>
    </location>
</feature>
<proteinExistence type="predicted"/>
<name>A0A812ETU4_ACAPH</name>
<sequence length="339" mass="39514">MICSFTAHLPPLQLVVSSPHTLHLPVCLQFIACLSPSITHSFITFLLSLPPFIYVTAITLHCQFLKPTNHCINCYFSFSSGVYFYLFLTVFPFISLFSSLFNLFTLFVLPFHFSLYIFLTFLLSFIFFFVHLSLFHHPSNFHSFFLLVFSFNIFLPFFFSFSPPLFPFRFSSPFLLQYFPSFFLLLFSFNISFPFSSPFPLQYYLLFPSPIPLQYFPPFFPFLFPFIISFPFFFSFSPSIFPSLFLLLFPFNISLLFYLSFPPSIFSSLSFCFLINNFFLHLLSCLHFPFSFSMKPNKRTVSQAVLQCTNQHILFSACNLRGFTPTTTNSIAIHSLPHS</sequence>
<evidence type="ECO:0000313" key="3">
    <source>
        <dbReference type="Proteomes" id="UP000597762"/>
    </source>
</evidence>
<keyword evidence="1" id="KW-1133">Transmembrane helix</keyword>
<keyword evidence="1" id="KW-0812">Transmembrane</keyword>
<feature type="transmembrane region" description="Helical" evidence="1">
    <location>
        <begin position="115"/>
        <end position="135"/>
    </location>
</feature>
<organism evidence="2 3">
    <name type="scientific">Acanthosepion pharaonis</name>
    <name type="common">Pharaoh cuttlefish</name>
    <name type="synonym">Sepia pharaonis</name>
    <dbReference type="NCBI Taxonomy" id="158019"/>
    <lineage>
        <taxon>Eukaryota</taxon>
        <taxon>Metazoa</taxon>
        <taxon>Spiralia</taxon>
        <taxon>Lophotrochozoa</taxon>
        <taxon>Mollusca</taxon>
        <taxon>Cephalopoda</taxon>
        <taxon>Coleoidea</taxon>
        <taxon>Decapodiformes</taxon>
        <taxon>Sepiida</taxon>
        <taxon>Sepiina</taxon>
        <taxon>Sepiidae</taxon>
        <taxon>Acanthosepion</taxon>
    </lineage>
</organism>
<dbReference type="AlphaFoldDB" id="A0A812ETU4"/>
<comment type="caution">
    <text evidence="2">The sequence shown here is derived from an EMBL/GenBank/DDBJ whole genome shotgun (WGS) entry which is preliminary data.</text>
</comment>
<feature type="transmembrane region" description="Helical" evidence="1">
    <location>
        <begin position="241"/>
        <end position="259"/>
    </location>
</feature>
<dbReference type="Proteomes" id="UP000597762">
    <property type="component" value="Unassembled WGS sequence"/>
</dbReference>
<accession>A0A812ETU4</accession>
<keyword evidence="1" id="KW-0472">Membrane</keyword>
<protein>
    <submittedName>
        <fullName evidence="2">Uncharacterized protein</fullName>
    </submittedName>
</protein>
<feature type="transmembrane region" description="Helical" evidence="1">
    <location>
        <begin position="265"/>
        <end position="290"/>
    </location>
</feature>
<gene>
    <name evidence="2" type="ORF">SPHA_79325</name>
</gene>
<feature type="transmembrane region" description="Helical" evidence="1">
    <location>
        <begin position="174"/>
        <end position="195"/>
    </location>
</feature>
<evidence type="ECO:0000313" key="2">
    <source>
        <dbReference type="EMBL" id="CAE1329962.1"/>
    </source>
</evidence>
<dbReference type="EMBL" id="CAHIKZ030005565">
    <property type="protein sequence ID" value="CAE1329962.1"/>
    <property type="molecule type" value="Genomic_DNA"/>
</dbReference>